<gene>
    <name evidence="2" type="primary">LOC142168399</name>
</gene>
<evidence type="ECO:0000313" key="2">
    <source>
        <dbReference type="RefSeq" id="XP_075085185.1"/>
    </source>
</evidence>
<name>A0AC58SJP0_TOBAC</name>
<organism evidence="1 2">
    <name type="scientific">Nicotiana tabacum</name>
    <name type="common">Common tobacco</name>
    <dbReference type="NCBI Taxonomy" id="4097"/>
    <lineage>
        <taxon>Eukaryota</taxon>
        <taxon>Viridiplantae</taxon>
        <taxon>Streptophyta</taxon>
        <taxon>Embryophyta</taxon>
        <taxon>Tracheophyta</taxon>
        <taxon>Spermatophyta</taxon>
        <taxon>Magnoliopsida</taxon>
        <taxon>eudicotyledons</taxon>
        <taxon>Gunneridae</taxon>
        <taxon>Pentapetalae</taxon>
        <taxon>asterids</taxon>
        <taxon>lamiids</taxon>
        <taxon>Solanales</taxon>
        <taxon>Solanaceae</taxon>
        <taxon>Nicotianoideae</taxon>
        <taxon>Nicotianeae</taxon>
        <taxon>Nicotiana</taxon>
    </lineage>
</organism>
<reference evidence="1" key="1">
    <citation type="journal article" date="2014" name="Nat. Commun.">
        <title>The tobacco genome sequence and its comparison with those of tomato and potato.</title>
        <authorList>
            <person name="Sierro N."/>
            <person name="Battey J.N."/>
            <person name="Ouadi S."/>
            <person name="Bakaher N."/>
            <person name="Bovet L."/>
            <person name="Willig A."/>
            <person name="Goepfert S."/>
            <person name="Peitsch M.C."/>
            <person name="Ivanov N.V."/>
        </authorList>
    </citation>
    <scope>NUCLEOTIDE SEQUENCE [LARGE SCALE GENOMIC DNA]</scope>
</reference>
<sequence>MSHDELFKETHIVKKKKEGDGDRWVEDQAETAYGRYQSNVKEFIRSQPAGELGEPIQPSDEDAERIWLEAVGGPKRGKVYGLPTKKFHRYRYGMQGIGDSSQGEELNRERLSAMRETVSKLTSELEAAKERESLRDAQFLDMQAQIRTLLSSGAFPLPRSRESSPEARPPRDRSSRPPRDRSSGPPRDRSSHPPQDRSLYRLVDESSSDGDNVVENTL</sequence>
<dbReference type="RefSeq" id="XP_075085185.1">
    <property type="nucleotide sequence ID" value="XM_075229084.1"/>
</dbReference>
<keyword evidence="1" id="KW-1185">Reference proteome</keyword>
<reference evidence="2" key="2">
    <citation type="submission" date="2025-08" db="UniProtKB">
        <authorList>
            <consortium name="RefSeq"/>
        </authorList>
    </citation>
    <scope>IDENTIFICATION</scope>
    <source>
        <tissue evidence="2">Leaf</tissue>
    </source>
</reference>
<protein>
    <submittedName>
        <fullName evidence="2">Uncharacterized protein LOC142168399</fullName>
    </submittedName>
</protein>
<dbReference type="Proteomes" id="UP000790787">
    <property type="component" value="Chromosome 13"/>
</dbReference>
<accession>A0AC58SJP0</accession>
<evidence type="ECO:0000313" key="1">
    <source>
        <dbReference type="Proteomes" id="UP000790787"/>
    </source>
</evidence>
<proteinExistence type="predicted"/>